<accession>M3D955</accession>
<dbReference type="SUPFAM" id="SSF48371">
    <property type="entry name" value="ARM repeat"/>
    <property type="match status" value="1"/>
</dbReference>
<dbReference type="RefSeq" id="WP_005483269.1">
    <property type="nucleotide sequence ID" value="NZ_KB405094.1"/>
</dbReference>
<evidence type="ECO:0000313" key="2">
    <source>
        <dbReference type="Proteomes" id="UP000030760"/>
    </source>
</evidence>
<reference evidence="2" key="1">
    <citation type="journal article" date="2013" name="Genome Announc.">
        <title>Draft Genome Sequence of Streptomyces bottropensis ATCC 25435, a Bottromycin-Producing Actinomycete.</title>
        <authorList>
            <person name="Zhang H."/>
            <person name="Zhou W."/>
            <person name="Zhuang Y."/>
            <person name="Liang X."/>
            <person name="Liu T."/>
        </authorList>
    </citation>
    <scope>NUCLEOTIDE SEQUENCE [LARGE SCALE GENOMIC DNA]</scope>
    <source>
        <strain evidence="2">ATCC 25435</strain>
    </source>
</reference>
<proteinExistence type="predicted"/>
<organism evidence="1 2">
    <name type="scientific">Streptomyces bottropensis ATCC 25435</name>
    <dbReference type="NCBI Taxonomy" id="1054862"/>
    <lineage>
        <taxon>Bacteria</taxon>
        <taxon>Bacillati</taxon>
        <taxon>Actinomycetota</taxon>
        <taxon>Actinomycetes</taxon>
        <taxon>Kitasatosporales</taxon>
        <taxon>Streptomycetaceae</taxon>
        <taxon>Streptomyces</taxon>
    </lineage>
</organism>
<dbReference type="PANTHER" id="PTHR12697">
    <property type="entry name" value="PBS LYASE HEAT-LIKE PROTEIN"/>
    <property type="match status" value="1"/>
</dbReference>
<dbReference type="Proteomes" id="UP000030760">
    <property type="component" value="Unassembled WGS sequence"/>
</dbReference>
<dbReference type="Gene3D" id="1.25.10.10">
    <property type="entry name" value="Leucine-rich Repeat Variant"/>
    <property type="match status" value="4"/>
</dbReference>
<dbReference type="Pfam" id="PF13646">
    <property type="entry name" value="HEAT_2"/>
    <property type="match status" value="3"/>
</dbReference>
<protein>
    <submittedName>
        <fullName evidence="1">Uncharacterized protein</fullName>
    </submittedName>
</protein>
<dbReference type="InterPro" id="IPR004155">
    <property type="entry name" value="PBS_lyase_HEAT"/>
</dbReference>
<dbReference type="InterPro" id="IPR011989">
    <property type="entry name" value="ARM-like"/>
</dbReference>
<name>M3D955_9ACTN</name>
<dbReference type="AlphaFoldDB" id="M3D955"/>
<dbReference type="SMART" id="SM00567">
    <property type="entry name" value="EZ_HEAT"/>
    <property type="match status" value="4"/>
</dbReference>
<dbReference type="GeneID" id="96264326"/>
<dbReference type="GO" id="GO:0016491">
    <property type="term" value="F:oxidoreductase activity"/>
    <property type="evidence" value="ECO:0007669"/>
    <property type="project" value="TreeGrafter"/>
</dbReference>
<gene>
    <name evidence="1" type="ORF">SBD_5873</name>
</gene>
<dbReference type="InterPro" id="IPR016024">
    <property type="entry name" value="ARM-type_fold"/>
</dbReference>
<evidence type="ECO:0000313" key="1">
    <source>
        <dbReference type="EMBL" id="EMF52797.1"/>
    </source>
</evidence>
<dbReference type="EMBL" id="KB405094">
    <property type="protein sequence ID" value="EMF52797.1"/>
    <property type="molecule type" value="Genomic_DNA"/>
</dbReference>
<sequence length="560" mass="58140">MGVVRGGGADGAAHQIGFLLRELTTEEAGRRAAAVKGLGRVGRWAAAYGEVVAGVGEAVAGAAQDPAAVVRAAAAHALGWLGPVGGDGAGAVVVALMGDADPAVRRRASLAAERLGLSGPDVVAALRRLSDDTDRHLRVNALLGLRARGETVEPEVLVRLLGDTEPLVWGHAQRALHASRDEGPVREQLLHAARHGHGLSRARALEMLPARHRRELRDSLLTGLRDECPEVRRVVVGILADDPRHGPADALLSALRLSGPVDALHHALRRTGTAESLLPVLRPSGTADAFLSALETETDAEVAARLLSALGGWGDVRAVPTAVRWLDHPGSGPAAVRALAAIGTPTAVRWIGAVAVCGPGPDPGPGLGHPDVRATAATALGELAEPGATETLLPLLRDPDQRVRAGALAGLEHLGGHELPPPQRRAAAEALLGSLTTDGPNLRHTRNALTEYPETRPAVRRLIGHPSEEVRATVLSLLDEDDDGDVALFLSHLDDPSEDVRREALYGIGRHVDGCGELPAAPPGVDLLATLTALSRSPASRSVRYAAGQVLDALDTSGSP</sequence>
<dbReference type="PANTHER" id="PTHR12697:SF5">
    <property type="entry name" value="DEOXYHYPUSINE HYDROXYLASE"/>
    <property type="match status" value="1"/>
</dbReference>